<dbReference type="PANTHER" id="PTHR21325">
    <property type="entry name" value="PHOSPHOLIPASE B, PLB1"/>
    <property type="match status" value="1"/>
</dbReference>
<dbReference type="GO" id="GO:0006644">
    <property type="term" value="P:phospholipid metabolic process"/>
    <property type="evidence" value="ECO:0000318"/>
    <property type="project" value="GO_Central"/>
</dbReference>
<dbReference type="InterPro" id="IPR038885">
    <property type="entry name" value="PLB1"/>
</dbReference>
<dbReference type="GO" id="GO:0004620">
    <property type="term" value="F:phospholipase activity"/>
    <property type="evidence" value="ECO:0000318"/>
    <property type="project" value="GO_Central"/>
</dbReference>
<dbReference type="FunFam" id="3.40.50.1110:FF:000017">
    <property type="entry name" value="Protein CBG05119"/>
    <property type="match status" value="1"/>
</dbReference>
<dbReference type="InterPro" id="IPR001087">
    <property type="entry name" value="GDSL"/>
</dbReference>
<accession>A0A8R1YDQ8</accession>
<dbReference type="Gene3D" id="3.40.50.1110">
    <property type="entry name" value="SGNH hydrolase"/>
    <property type="match status" value="1"/>
</dbReference>
<dbReference type="Proteomes" id="UP000005239">
    <property type="component" value="Unassembled WGS sequence"/>
</dbReference>
<dbReference type="SUPFAM" id="SSF52266">
    <property type="entry name" value="SGNH hydrolase"/>
    <property type="match status" value="1"/>
</dbReference>
<proteinExistence type="predicted"/>
<dbReference type="EnsemblMetazoa" id="PPA18463.1">
    <property type="protein sequence ID" value="PPA18463.1"/>
    <property type="gene ID" value="WBGene00108017"/>
</dbReference>
<dbReference type="InterPro" id="IPR036514">
    <property type="entry name" value="SGNH_hydro_sf"/>
</dbReference>
<protein>
    <submittedName>
        <fullName evidence="1">Lipase</fullName>
    </submittedName>
</protein>
<dbReference type="InterPro" id="IPR035547">
    <property type="entry name" value="Phospholipase_B"/>
</dbReference>
<gene>
    <name evidence="1" type="primary">WBGene00108017</name>
</gene>
<accession>A0A2A6CYX8</accession>
<evidence type="ECO:0000313" key="1">
    <source>
        <dbReference type="EnsemblMetazoa" id="PPA18463.1"/>
    </source>
</evidence>
<name>A0A2A6CYX8_PRIPA</name>
<keyword evidence="2" id="KW-1185">Reference proteome</keyword>
<dbReference type="AlphaFoldDB" id="A0A2A6CYX8"/>
<sequence>MRTLCCIAVALFSLAAANDGKDYGIPNWKCDAEVMKRSKMVPESVHSLRFADIDVIAALGDSLTKTQLSDSIVNGLYEPLINDINTRRLAMTAGLSSVECTPIDAFSNRRTAANGAGAEVNDPVAVLIQYRGLAFGIGGDKSLDEHVTLANILRKFNPNLFGYSTGTGSANVWKTAKLNAAIPGAESSDLVGQANDLIRRMKEHPEVDIKNQWKLVHIFIGGNDMCDWCDYPDVVSDQHFRDNIGKAVQILKDNLPKTIVVLVGMLDLSLLRKIDKGKYFCDKLHTFECPCEQELNFPDDDISAECKKYMTAEQELMDGRFDTTDDFTLVIQPFFEEINSPPMTPDGEPDLSFFAPDCFHFSAYGHAVVAKTLWNNIVQPVGLKDRYANLTDLSPTLACPDKLCPFIRTTKNSVDCAPYMTPVGN</sequence>
<dbReference type="CDD" id="cd01824">
    <property type="entry name" value="Phospholipase_B_like"/>
    <property type="match status" value="1"/>
</dbReference>
<reference evidence="2" key="1">
    <citation type="journal article" date="2008" name="Nat. Genet.">
        <title>The Pristionchus pacificus genome provides a unique perspective on nematode lifestyle and parasitism.</title>
        <authorList>
            <person name="Dieterich C."/>
            <person name="Clifton S.W."/>
            <person name="Schuster L.N."/>
            <person name="Chinwalla A."/>
            <person name="Delehaunty K."/>
            <person name="Dinkelacker I."/>
            <person name="Fulton L."/>
            <person name="Fulton R."/>
            <person name="Godfrey J."/>
            <person name="Minx P."/>
            <person name="Mitreva M."/>
            <person name="Roeseler W."/>
            <person name="Tian H."/>
            <person name="Witte H."/>
            <person name="Yang S.P."/>
            <person name="Wilson R.K."/>
            <person name="Sommer R.J."/>
        </authorList>
    </citation>
    <scope>NUCLEOTIDE SEQUENCE [LARGE SCALE GENOMIC DNA]</scope>
    <source>
        <strain evidence="2">PS312</strain>
    </source>
</reference>
<dbReference type="Pfam" id="PF00657">
    <property type="entry name" value="Lipase_GDSL"/>
    <property type="match status" value="1"/>
</dbReference>
<dbReference type="OrthoDB" id="10265800at2759"/>
<evidence type="ECO:0000313" key="2">
    <source>
        <dbReference type="Proteomes" id="UP000005239"/>
    </source>
</evidence>
<dbReference type="PANTHER" id="PTHR21325:SF31">
    <property type="entry name" value="GH22081P-RELATED"/>
    <property type="match status" value="1"/>
</dbReference>
<organism evidence="1 2">
    <name type="scientific">Pristionchus pacificus</name>
    <name type="common">Parasitic nematode worm</name>
    <dbReference type="NCBI Taxonomy" id="54126"/>
    <lineage>
        <taxon>Eukaryota</taxon>
        <taxon>Metazoa</taxon>
        <taxon>Ecdysozoa</taxon>
        <taxon>Nematoda</taxon>
        <taxon>Chromadorea</taxon>
        <taxon>Rhabditida</taxon>
        <taxon>Rhabditina</taxon>
        <taxon>Diplogasteromorpha</taxon>
        <taxon>Diplogasteroidea</taxon>
        <taxon>Neodiplogasteridae</taxon>
        <taxon>Pristionchus</taxon>
    </lineage>
</organism>
<reference evidence="1" key="2">
    <citation type="submission" date="2022-06" db="UniProtKB">
        <authorList>
            <consortium name="EnsemblMetazoa"/>
        </authorList>
    </citation>
    <scope>IDENTIFICATION</scope>
    <source>
        <strain evidence="1">PS312</strain>
    </source>
</reference>